<evidence type="ECO:0000256" key="2">
    <source>
        <dbReference type="SAM" id="Phobius"/>
    </source>
</evidence>
<dbReference type="OrthoDB" id="10258955at2759"/>
<dbReference type="InterPro" id="IPR051781">
    <property type="entry name" value="Metallo-dep_Hydrolase"/>
</dbReference>
<dbReference type="InterPro" id="IPR011059">
    <property type="entry name" value="Metal-dep_hydrolase_composite"/>
</dbReference>
<gene>
    <name evidence="4" type="ORF">BGZ70_006486</name>
</gene>
<reference evidence="4" key="1">
    <citation type="journal article" date="2020" name="Fungal Divers.">
        <title>Resolving the Mortierellaceae phylogeny through synthesis of multi-gene phylogenetics and phylogenomics.</title>
        <authorList>
            <person name="Vandepol N."/>
            <person name="Liber J."/>
            <person name="Desiro A."/>
            <person name="Na H."/>
            <person name="Kennedy M."/>
            <person name="Barry K."/>
            <person name="Grigoriev I.V."/>
            <person name="Miller A.N."/>
            <person name="O'Donnell K."/>
            <person name="Stajich J.E."/>
            <person name="Bonito G."/>
        </authorList>
    </citation>
    <scope>NUCLEOTIDE SEQUENCE</scope>
    <source>
        <strain evidence="4">CK1249</strain>
    </source>
</reference>
<dbReference type="EMBL" id="JAAAHY010000366">
    <property type="protein sequence ID" value="KAF9964420.1"/>
    <property type="molecule type" value="Genomic_DNA"/>
</dbReference>
<feature type="domain" description="Amidohydrolase-related" evidence="3">
    <location>
        <begin position="342"/>
        <end position="493"/>
    </location>
</feature>
<dbReference type="Proteomes" id="UP000738359">
    <property type="component" value="Unassembled WGS sequence"/>
</dbReference>
<evidence type="ECO:0000313" key="5">
    <source>
        <dbReference type="Proteomes" id="UP000738359"/>
    </source>
</evidence>
<dbReference type="InterPro" id="IPR032466">
    <property type="entry name" value="Metal_Hydrolase"/>
</dbReference>
<dbReference type="InterPro" id="IPR006680">
    <property type="entry name" value="Amidohydro-rel"/>
</dbReference>
<evidence type="ECO:0000313" key="4">
    <source>
        <dbReference type="EMBL" id="KAF9964420.1"/>
    </source>
</evidence>
<dbReference type="AlphaFoldDB" id="A0A9P6JB70"/>
<keyword evidence="2" id="KW-1133">Transmembrane helix</keyword>
<keyword evidence="5" id="KW-1185">Reference proteome</keyword>
<protein>
    <recommendedName>
        <fullName evidence="3">Amidohydrolase-related domain-containing protein</fullName>
    </recommendedName>
</protein>
<dbReference type="Gene3D" id="3.20.20.140">
    <property type="entry name" value="Metal-dependent hydrolases"/>
    <property type="match status" value="2"/>
</dbReference>
<feature type="transmembrane region" description="Helical" evidence="2">
    <location>
        <begin position="30"/>
        <end position="49"/>
    </location>
</feature>
<dbReference type="SUPFAM" id="SSF51338">
    <property type="entry name" value="Composite domain of metallo-dependent hydrolases"/>
    <property type="match status" value="1"/>
</dbReference>
<keyword evidence="2" id="KW-0812">Transmembrane</keyword>
<accession>A0A9P6JB70</accession>
<proteinExistence type="predicted"/>
<sequence length="930" mass="101219">MADYQRLPQQDPEQPGLPPKKDEPFLQRTSTILVATAAILLLAAAAYVLGAANELSHTKVVFESPGVSSQHFKEGLAKCKAIRRNGKHHYPPAASRQFNPRFVNGTAATLLKNGYIFDGVSEAYPGDILIDRGIIVQIGPSIEALQDVVVVDLKGHVVTPGIVDMHSHLGLYSWPTLEGTTDATEKTIPMTPFTRTIDGFNPSDVARERAVSGGVTSILALPGSDNIMGGEAFAFKLRAVDTLSTEDMQIEAGVQDKWRYMKMACGENPKKYYGPQGKMPLTRLGEGWLLRDQFTKATALKTAQDDWCDAAAALPHFGRHRLNTPFPEDLQYESLVGILRDDVLLNVHCYETHDIETMVRHSNEFKFKIRAFHHALDAYRVPEILKRAYKHVPTVATFAAKFGFKKEAFQSSVNAPRILVDAGIPVAMKSDHPILDSQHLVYQAAMAHHYGLTETEALASVTSVPAKALGLDHRIGKIALGMDADVVVWERHPLSLGSHPLQVYIDGVAQIKNADPRYWTLQGEPLEFKKLPSLTIPKTKEACSTTNGNSVFTGVKKIFLKGIEEFSQDGDLSVVIEDNEVVCTGRCEHYQERMSMNVPVYDLGGEGVVLPSMLSVGTPLLGLQEITLEPSTGDGVGSVDSKIAHAIDGLKFGGLHMEEAYKAGVLIGVTAPVSEHVIQGVSVAFSTGAEDALSSSNAIVKKYVALHARIGQESKSKKFPTVSSQIAFLRSALEKGLSKIFPGNEFDQVVVGVLPLVVEVHNRDEIIRLIQMKKQLEHQGARIKMALYGATEAWTVAEHLARENIGVILGPYHCTPERWTAQRCLPGAPLTTETGLTALYKAGVKVGLAADKFEDIRQLPWFAAWARSDLGMTEKEAVGLITWNLAEIVGLSSAPTGLVIYNGSPFEFGAKVAVVVGGGRKGVQCNPRAL</sequence>
<organism evidence="4 5">
    <name type="scientific">Mortierella alpina</name>
    <name type="common">Oleaginous fungus</name>
    <name type="synonym">Mortierella renispora</name>
    <dbReference type="NCBI Taxonomy" id="64518"/>
    <lineage>
        <taxon>Eukaryota</taxon>
        <taxon>Fungi</taxon>
        <taxon>Fungi incertae sedis</taxon>
        <taxon>Mucoromycota</taxon>
        <taxon>Mortierellomycotina</taxon>
        <taxon>Mortierellomycetes</taxon>
        <taxon>Mortierellales</taxon>
        <taxon>Mortierellaceae</taxon>
        <taxon>Mortierella</taxon>
    </lineage>
</organism>
<dbReference type="Pfam" id="PF01979">
    <property type="entry name" value="Amidohydro_1"/>
    <property type="match status" value="1"/>
</dbReference>
<feature type="region of interest" description="Disordered" evidence="1">
    <location>
        <begin position="1"/>
        <end position="23"/>
    </location>
</feature>
<keyword evidence="2" id="KW-0472">Membrane</keyword>
<comment type="caution">
    <text evidence="4">The sequence shown here is derived from an EMBL/GenBank/DDBJ whole genome shotgun (WGS) entry which is preliminary data.</text>
</comment>
<dbReference type="SUPFAM" id="SSF51556">
    <property type="entry name" value="Metallo-dependent hydrolases"/>
    <property type="match status" value="2"/>
</dbReference>
<evidence type="ECO:0000259" key="3">
    <source>
        <dbReference type="Pfam" id="PF01979"/>
    </source>
</evidence>
<name>A0A9P6JB70_MORAP</name>
<evidence type="ECO:0000256" key="1">
    <source>
        <dbReference type="SAM" id="MobiDB-lite"/>
    </source>
</evidence>
<dbReference type="GO" id="GO:0016810">
    <property type="term" value="F:hydrolase activity, acting on carbon-nitrogen (but not peptide) bonds"/>
    <property type="evidence" value="ECO:0007669"/>
    <property type="project" value="InterPro"/>
</dbReference>
<dbReference type="PANTHER" id="PTHR43135:SF3">
    <property type="entry name" value="ALPHA-D-RIBOSE 1-METHYLPHOSPHONATE 5-TRIPHOSPHATE DIPHOSPHATASE"/>
    <property type="match status" value="1"/>
</dbReference>
<dbReference type="PANTHER" id="PTHR43135">
    <property type="entry name" value="ALPHA-D-RIBOSE 1-METHYLPHOSPHONATE 5-TRIPHOSPHATE DIPHOSPHATASE"/>
    <property type="match status" value="1"/>
</dbReference>